<dbReference type="InterPro" id="IPR000577">
    <property type="entry name" value="Carb_kinase_FGGY"/>
</dbReference>
<evidence type="ECO:0000259" key="14">
    <source>
        <dbReference type="Pfam" id="PF00370"/>
    </source>
</evidence>
<dbReference type="Gene3D" id="3.30.420.40">
    <property type="match status" value="2"/>
</dbReference>
<dbReference type="EMBL" id="JADING010000098">
    <property type="protein sequence ID" value="MBO8414513.1"/>
    <property type="molecule type" value="Genomic_DNA"/>
</dbReference>
<evidence type="ECO:0000256" key="9">
    <source>
        <dbReference type="ARBA" id="ARBA00043149"/>
    </source>
</evidence>
<reference evidence="16" key="2">
    <citation type="journal article" date="2021" name="PeerJ">
        <title>Extensive microbial diversity within the chicken gut microbiome revealed by metagenomics and culture.</title>
        <authorList>
            <person name="Gilroy R."/>
            <person name="Ravi A."/>
            <person name="Getino M."/>
            <person name="Pursley I."/>
            <person name="Horton D.L."/>
            <person name="Alikhan N.F."/>
            <person name="Baker D."/>
            <person name="Gharbi K."/>
            <person name="Hall N."/>
            <person name="Watson M."/>
            <person name="Adriaenssens E.M."/>
            <person name="Foster-Nyarko E."/>
            <person name="Jarju S."/>
            <person name="Secka A."/>
            <person name="Antonio M."/>
            <person name="Oren A."/>
            <person name="Chaudhuri R.R."/>
            <person name="La Ragione R."/>
            <person name="Hildebrand F."/>
            <person name="Pallen M.J."/>
        </authorList>
    </citation>
    <scope>NUCLEOTIDE SEQUENCE</scope>
    <source>
        <strain evidence="16">1748</strain>
    </source>
</reference>
<evidence type="ECO:0000256" key="8">
    <source>
        <dbReference type="ARBA" id="ARBA00022840"/>
    </source>
</evidence>
<evidence type="ECO:0000256" key="11">
    <source>
        <dbReference type="ARBA" id="ARBA00054633"/>
    </source>
</evidence>
<evidence type="ECO:0000256" key="3">
    <source>
        <dbReference type="ARBA" id="ARBA00012099"/>
    </source>
</evidence>
<comment type="pathway">
    <text evidence="1">Polyol metabolism; glycerol degradation via glycerol kinase pathway; sn-glycerol 3-phosphate from glycerol: step 1/1.</text>
</comment>
<comment type="caution">
    <text evidence="16">The sequence shown here is derived from an EMBL/GenBank/DDBJ whole genome shotgun (WGS) entry which is preliminary data.</text>
</comment>
<dbReference type="NCBIfam" id="NF000756">
    <property type="entry name" value="PRK00047.1"/>
    <property type="match status" value="1"/>
</dbReference>
<reference evidence="16" key="1">
    <citation type="submission" date="2020-10" db="EMBL/GenBank/DDBJ databases">
        <authorList>
            <person name="Gilroy R."/>
        </authorList>
    </citation>
    <scope>NUCLEOTIDE SEQUENCE</scope>
    <source>
        <strain evidence="16">1748</strain>
    </source>
</reference>
<dbReference type="PANTHER" id="PTHR10196:SF69">
    <property type="entry name" value="GLYCEROL KINASE"/>
    <property type="match status" value="1"/>
</dbReference>
<dbReference type="PANTHER" id="PTHR10196">
    <property type="entry name" value="SUGAR KINASE"/>
    <property type="match status" value="1"/>
</dbReference>
<feature type="domain" description="Carbohydrate kinase FGGY N-terminal" evidence="14">
    <location>
        <begin position="5"/>
        <end position="249"/>
    </location>
</feature>
<dbReference type="GO" id="GO:0005829">
    <property type="term" value="C:cytosol"/>
    <property type="evidence" value="ECO:0007669"/>
    <property type="project" value="UniProtKB-ARBA"/>
</dbReference>
<keyword evidence="4 13" id="KW-0808">Transferase</keyword>
<evidence type="ECO:0000256" key="13">
    <source>
        <dbReference type="RuleBase" id="RU003733"/>
    </source>
</evidence>
<comment type="similarity">
    <text evidence="2 13">Belongs to the FGGY kinase family.</text>
</comment>
<dbReference type="Pfam" id="PF02782">
    <property type="entry name" value="FGGY_C"/>
    <property type="match status" value="1"/>
</dbReference>
<dbReference type="EC" id="2.7.1.30" evidence="3"/>
<dbReference type="CDD" id="cd07769">
    <property type="entry name" value="ASKHA_NBD_FGGY_GK"/>
    <property type="match status" value="1"/>
</dbReference>
<dbReference type="FunFam" id="3.30.420.40:FF:000007">
    <property type="entry name" value="Glycerol kinase"/>
    <property type="match status" value="1"/>
</dbReference>
<dbReference type="PIRSF" id="PIRSF000538">
    <property type="entry name" value="GlpK"/>
    <property type="match status" value="1"/>
</dbReference>
<evidence type="ECO:0000256" key="7">
    <source>
        <dbReference type="ARBA" id="ARBA00022798"/>
    </source>
</evidence>
<evidence type="ECO:0000256" key="6">
    <source>
        <dbReference type="ARBA" id="ARBA00022777"/>
    </source>
</evidence>
<feature type="domain" description="Carbohydrate kinase FGGY C-terminal" evidence="15">
    <location>
        <begin position="258"/>
        <end position="448"/>
    </location>
</feature>
<evidence type="ECO:0000256" key="12">
    <source>
        <dbReference type="ARBA" id="ARBA00063665"/>
    </source>
</evidence>
<evidence type="ECO:0000256" key="4">
    <source>
        <dbReference type="ARBA" id="ARBA00022679"/>
    </source>
</evidence>
<comment type="subunit">
    <text evidence="12">Homotetramer and homodimer (in equilibrium).</text>
</comment>
<sequence length="497" mass="55509">MVKTICVLDQGTTSTRAIVYDLSGNVLVSVQKDFNQYYPKSGWVEHDPMEIYADAYSAIIEAYTKASIDISSCLGIGITNQRETLVAFSKKDGKPFYNAIVWQCRRTAERIEEIRKDSSLSKYIHKTTGLIPDSYFSASKMEWIIDNVSEAKEALKNGDLLFGTIDTYLTYRLTKGKIFKTDYTNASRTMLFDIEKLCWDPYLCKLFKVPISCLPEVCPSSSDYGEVELFNQKIKICALVGDQQSSLFGLNCFKKGEAKCTYGTGGFVLINTLDTKPVSSSGLITTLSAQTEKEKPSYALEGSVFIAGALVKWLKENMRFINDPADSEYFALKAKSSNGVYIVPAFTGLGAPYWDMYARGTVFGLTRSTTREEIIRASLESIAYQIQDLLEVLRKDTGLQIDGLKVDGGCSANNFLMQFQADISNIYVLKSPNKESTALGAFYLAGIQAGAFSLNDILSREKEYTSFSPKLGEIERQKLIKRWKKAVKMSLGWSKED</sequence>
<dbReference type="GO" id="GO:0006072">
    <property type="term" value="P:glycerol-3-phosphate metabolic process"/>
    <property type="evidence" value="ECO:0007669"/>
    <property type="project" value="InterPro"/>
</dbReference>
<keyword evidence="6 13" id="KW-0418">Kinase</keyword>
<keyword evidence="5" id="KW-0547">Nucleotide-binding</keyword>
<evidence type="ECO:0000256" key="2">
    <source>
        <dbReference type="ARBA" id="ARBA00009156"/>
    </source>
</evidence>
<accession>A0A9D9D9W9</accession>
<dbReference type="InterPro" id="IPR018485">
    <property type="entry name" value="FGGY_C"/>
</dbReference>
<protein>
    <recommendedName>
        <fullName evidence="3">glycerol kinase</fullName>
        <ecNumber evidence="3">2.7.1.30</ecNumber>
    </recommendedName>
    <alternativeName>
        <fullName evidence="9">ATP:glycerol 3-phosphotransferase</fullName>
    </alternativeName>
</protein>
<dbReference type="Proteomes" id="UP000823629">
    <property type="component" value="Unassembled WGS sequence"/>
</dbReference>
<dbReference type="PROSITE" id="PS00933">
    <property type="entry name" value="FGGY_KINASES_1"/>
    <property type="match status" value="1"/>
</dbReference>
<dbReference type="InterPro" id="IPR018484">
    <property type="entry name" value="FGGY_N"/>
</dbReference>
<evidence type="ECO:0000313" key="17">
    <source>
        <dbReference type="Proteomes" id="UP000823629"/>
    </source>
</evidence>
<dbReference type="PROSITE" id="PS00445">
    <property type="entry name" value="FGGY_KINASES_2"/>
    <property type="match status" value="1"/>
</dbReference>
<dbReference type="AlphaFoldDB" id="A0A9D9D9W9"/>
<dbReference type="GO" id="GO:0004370">
    <property type="term" value="F:glycerol kinase activity"/>
    <property type="evidence" value="ECO:0007669"/>
    <property type="project" value="UniProtKB-EC"/>
</dbReference>
<name>A0A9D9D9W9_9BACL</name>
<evidence type="ECO:0000313" key="16">
    <source>
        <dbReference type="EMBL" id="MBO8414513.1"/>
    </source>
</evidence>
<dbReference type="GO" id="GO:0005524">
    <property type="term" value="F:ATP binding"/>
    <property type="evidence" value="ECO:0007669"/>
    <property type="project" value="UniProtKB-KW"/>
</dbReference>
<evidence type="ECO:0000256" key="5">
    <source>
        <dbReference type="ARBA" id="ARBA00022741"/>
    </source>
</evidence>
<keyword evidence="7" id="KW-0319">Glycerol metabolism</keyword>
<evidence type="ECO:0000256" key="10">
    <source>
        <dbReference type="ARBA" id="ARBA00052101"/>
    </source>
</evidence>
<evidence type="ECO:0000259" key="15">
    <source>
        <dbReference type="Pfam" id="PF02782"/>
    </source>
</evidence>
<dbReference type="Pfam" id="PF00370">
    <property type="entry name" value="FGGY_N"/>
    <property type="match status" value="1"/>
</dbReference>
<dbReference type="GO" id="GO:0019563">
    <property type="term" value="P:glycerol catabolic process"/>
    <property type="evidence" value="ECO:0007669"/>
    <property type="project" value="TreeGrafter"/>
</dbReference>
<dbReference type="InterPro" id="IPR043129">
    <property type="entry name" value="ATPase_NBD"/>
</dbReference>
<dbReference type="FunFam" id="3.30.420.40:FF:000008">
    <property type="entry name" value="Glycerol kinase"/>
    <property type="match status" value="1"/>
</dbReference>
<dbReference type="InterPro" id="IPR005999">
    <property type="entry name" value="Glycerol_kin"/>
</dbReference>
<organism evidence="16 17">
    <name type="scientific">Candidatus Scatoplasma merdavium</name>
    <dbReference type="NCBI Taxonomy" id="2840932"/>
    <lineage>
        <taxon>Bacteria</taxon>
        <taxon>Bacillati</taxon>
        <taxon>Bacillota</taxon>
        <taxon>Bacilli</taxon>
        <taxon>Bacillales</taxon>
        <taxon>Candidatus Scatoplasma</taxon>
    </lineage>
</organism>
<keyword evidence="8" id="KW-0067">ATP-binding</keyword>
<dbReference type="NCBIfam" id="TIGR01311">
    <property type="entry name" value="glycerol_kin"/>
    <property type="match status" value="1"/>
</dbReference>
<proteinExistence type="inferred from homology"/>
<comment type="function">
    <text evidence="11">Key enzyme in the regulation of glycerol uptake and metabolism. Catalyzes the phosphorylation of glycerol to yield sn-glycerol 3-phosphate.</text>
</comment>
<evidence type="ECO:0000256" key="1">
    <source>
        <dbReference type="ARBA" id="ARBA00005190"/>
    </source>
</evidence>
<gene>
    <name evidence="16" type="primary">glpK</name>
    <name evidence="16" type="ORF">IAC78_03475</name>
</gene>
<comment type="catalytic activity">
    <reaction evidence="10">
        <text>glycerol + ATP = sn-glycerol 3-phosphate + ADP + H(+)</text>
        <dbReference type="Rhea" id="RHEA:21644"/>
        <dbReference type="ChEBI" id="CHEBI:15378"/>
        <dbReference type="ChEBI" id="CHEBI:17754"/>
        <dbReference type="ChEBI" id="CHEBI:30616"/>
        <dbReference type="ChEBI" id="CHEBI:57597"/>
        <dbReference type="ChEBI" id="CHEBI:456216"/>
        <dbReference type="EC" id="2.7.1.30"/>
    </reaction>
</comment>
<dbReference type="SUPFAM" id="SSF53067">
    <property type="entry name" value="Actin-like ATPase domain"/>
    <property type="match status" value="2"/>
</dbReference>
<dbReference type="InterPro" id="IPR018483">
    <property type="entry name" value="Carb_kinase_FGGY_CS"/>
</dbReference>